<sequence>MKEKKKTYRFKSDIELALLAVPGLLWLLIFCYLPLVGNFIAFKDFKIFEGGFLHSLFKSAWVGFKNFAYLFASSETKIILRNTIGYNFIFIVLNTVIPIITAIALNELWNRNASKLYQSIMFFPYFLSWVVISYFLQAFLDPTKGMINKLLINAGGEYINFYLEPGYWPYLLIFLYVWKSLGYGTVMYLAAIIGIDKSLYEAAMLDGAGKLQQIRYITLNFLKPVATVLIVLAVGKILNSDFGLFYQVPKNSGALFSVTQTLDTYVYRAMIGLGDMGMTSAAVLFQSSVGFVLVVCVNQFIKKIDPDNALF</sequence>
<dbReference type="Pfam" id="PF00528">
    <property type="entry name" value="BPD_transp_1"/>
    <property type="match status" value="1"/>
</dbReference>
<reference evidence="9 10" key="1">
    <citation type="submission" date="2013-08" db="EMBL/GenBank/DDBJ databases">
        <authorList>
            <person name="Weinstock G."/>
            <person name="Sodergren E."/>
            <person name="Wylie T."/>
            <person name="Fulton L."/>
            <person name="Fulton R."/>
            <person name="Fronick C."/>
            <person name="O'Laughlin M."/>
            <person name="Godfrey J."/>
            <person name="Miner T."/>
            <person name="Herter B."/>
            <person name="Appelbaum E."/>
            <person name="Cordes M."/>
            <person name="Lek S."/>
            <person name="Wollam A."/>
            <person name="Pepin K.H."/>
            <person name="Palsikar V.B."/>
            <person name="Mitreva M."/>
            <person name="Wilson R.K."/>
        </authorList>
    </citation>
    <scope>NUCLEOTIDE SEQUENCE [LARGE SCALE GENOMIC DNA]</scope>
    <source>
        <strain evidence="9 10">ATCC 700332</strain>
    </source>
</reference>
<name>A0ABN0P0H7_TRELE</name>
<dbReference type="Proteomes" id="UP000016649">
    <property type="component" value="Unassembled WGS sequence"/>
</dbReference>
<dbReference type="Gene3D" id="1.10.3720.10">
    <property type="entry name" value="MetI-like"/>
    <property type="match status" value="1"/>
</dbReference>
<keyword evidence="3" id="KW-1003">Cell membrane</keyword>
<evidence type="ECO:0000256" key="6">
    <source>
        <dbReference type="ARBA" id="ARBA00023136"/>
    </source>
</evidence>
<feature type="transmembrane region" description="Helical" evidence="7">
    <location>
        <begin position="216"/>
        <end position="238"/>
    </location>
</feature>
<proteinExistence type="inferred from homology"/>
<feature type="transmembrane region" description="Helical" evidence="7">
    <location>
        <begin position="280"/>
        <end position="301"/>
    </location>
</feature>
<keyword evidence="10" id="KW-1185">Reference proteome</keyword>
<dbReference type="PROSITE" id="PS50928">
    <property type="entry name" value="ABC_TM1"/>
    <property type="match status" value="1"/>
</dbReference>
<dbReference type="PANTHER" id="PTHR43227">
    <property type="entry name" value="BLL4140 PROTEIN"/>
    <property type="match status" value="1"/>
</dbReference>
<dbReference type="InterPro" id="IPR035906">
    <property type="entry name" value="MetI-like_sf"/>
</dbReference>
<evidence type="ECO:0000259" key="8">
    <source>
        <dbReference type="PROSITE" id="PS50928"/>
    </source>
</evidence>
<feature type="transmembrane region" description="Helical" evidence="7">
    <location>
        <begin position="120"/>
        <end position="140"/>
    </location>
</feature>
<dbReference type="EMBL" id="AWVH01000013">
    <property type="protein sequence ID" value="ERJ93901.1"/>
    <property type="molecule type" value="Genomic_DNA"/>
</dbReference>
<feature type="transmembrane region" description="Helical" evidence="7">
    <location>
        <begin position="84"/>
        <end position="108"/>
    </location>
</feature>
<organism evidence="9 10">
    <name type="scientific">Treponema lecithinolyticum ATCC 700332</name>
    <dbReference type="NCBI Taxonomy" id="1321815"/>
    <lineage>
        <taxon>Bacteria</taxon>
        <taxon>Pseudomonadati</taxon>
        <taxon>Spirochaetota</taxon>
        <taxon>Spirochaetia</taxon>
        <taxon>Spirochaetales</taxon>
        <taxon>Treponemataceae</taxon>
        <taxon>Treponema</taxon>
    </lineage>
</organism>
<keyword evidence="6 7" id="KW-0472">Membrane</keyword>
<keyword evidence="4 7" id="KW-0812">Transmembrane</keyword>
<keyword evidence="2 7" id="KW-0813">Transport</keyword>
<protein>
    <submittedName>
        <fullName evidence="9">ABC transporter, permease protein</fullName>
    </submittedName>
</protein>
<comment type="subcellular location">
    <subcellularLocation>
        <location evidence="1 7">Cell membrane</location>
        <topology evidence="1 7">Multi-pass membrane protein</topology>
    </subcellularLocation>
</comment>
<keyword evidence="5 7" id="KW-1133">Transmembrane helix</keyword>
<evidence type="ECO:0000256" key="5">
    <source>
        <dbReference type="ARBA" id="ARBA00022989"/>
    </source>
</evidence>
<gene>
    <name evidence="9" type="ORF">HMPREF9193_00622</name>
</gene>
<dbReference type="RefSeq" id="WP_021686470.1">
    <property type="nucleotide sequence ID" value="NZ_KI260556.1"/>
</dbReference>
<feature type="transmembrane region" description="Helical" evidence="7">
    <location>
        <begin position="167"/>
        <end position="195"/>
    </location>
</feature>
<evidence type="ECO:0000256" key="3">
    <source>
        <dbReference type="ARBA" id="ARBA00022475"/>
    </source>
</evidence>
<accession>A0ABN0P0H7</accession>
<dbReference type="InterPro" id="IPR050809">
    <property type="entry name" value="UgpAE/MalFG_permease"/>
</dbReference>
<comment type="similarity">
    <text evidence="7">Belongs to the binding-protein-dependent transport system permease family.</text>
</comment>
<feature type="transmembrane region" description="Helical" evidence="7">
    <location>
        <begin position="16"/>
        <end position="35"/>
    </location>
</feature>
<dbReference type="InterPro" id="IPR000515">
    <property type="entry name" value="MetI-like"/>
</dbReference>
<comment type="caution">
    <text evidence="9">The sequence shown here is derived from an EMBL/GenBank/DDBJ whole genome shotgun (WGS) entry which is preliminary data.</text>
</comment>
<dbReference type="SUPFAM" id="SSF161098">
    <property type="entry name" value="MetI-like"/>
    <property type="match status" value="1"/>
</dbReference>
<dbReference type="PANTHER" id="PTHR43227:SF11">
    <property type="entry name" value="BLL4140 PROTEIN"/>
    <property type="match status" value="1"/>
</dbReference>
<evidence type="ECO:0000313" key="10">
    <source>
        <dbReference type="Proteomes" id="UP000016649"/>
    </source>
</evidence>
<feature type="domain" description="ABC transmembrane type-1" evidence="8">
    <location>
        <begin position="80"/>
        <end position="295"/>
    </location>
</feature>
<evidence type="ECO:0000256" key="7">
    <source>
        <dbReference type="RuleBase" id="RU363032"/>
    </source>
</evidence>
<evidence type="ECO:0000256" key="1">
    <source>
        <dbReference type="ARBA" id="ARBA00004651"/>
    </source>
</evidence>
<evidence type="ECO:0000256" key="2">
    <source>
        <dbReference type="ARBA" id="ARBA00022448"/>
    </source>
</evidence>
<dbReference type="CDD" id="cd06261">
    <property type="entry name" value="TM_PBP2"/>
    <property type="match status" value="1"/>
</dbReference>
<evidence type="ECO:0000313" key="9">
    <source>
        <dbReference type="EMBL" id="ERJ93901.1"/>
    </source>
</evidence>
<evidence type="ECO:0000256" key="4">
    <source>
        <dbReference type="ARBA" id="ARBA00022692"/>
    </source>
</evidence>